<dbReference type="InterPro" id="IPR018962">
    <property type="entry name" value="DUF1995"/>
</dbReference>
<dbReference type="Pfam" id="PF09353">
    <property type="entry name" value="DUF1995"/>
    <property type="match status" value="1"/>
</dbReference>
<dbReference type="RefSeq" id="WP_073593484.1">
    <property type="nucleotide sequence ID" value="NZ_MRCE01000009.1"/>
</dbReference>
<gene>
    <name evidence="2" type="ORF">NIES2119_10795</name>
</gene>
<feature type="domain" description="DUF1995" evidence="1">
    <location>
        <begin position="5"/>
        <end position="223"/>
    </location>
</feature>
<dbReference type="AlphaFoldDB" id="A0A1U7ILG0"/>
<dbReference type="Proteomes" id="UP000185860">
    <property type="component" value="Unassembled WGS sequence"/>
</dbReference>
<comment type="caution">
    <text evidence="2">The sequence shown here is derived from an EMBL/GenBank/DDBJ whole genome shotgun (WGS) entry which is preliminary data.</text>
</comment>
<proteinExistence type="predicted"/>
<dbReference type="PANTHER" id="PTHR35509:SF1">
    <property type="entry name" value="DOMAIN PROTEIN, PUTATIVE (DUF1995)-RELATED"/>
    <property type="match status" value="1"/>
</dbReference>
<protein>
    <recommendedName>
        <fullName evidence="1">DUF1995 domain-containing protein</fullName>
    </recommendedName>
</protein>
<dbReference type="EMBL" id="MRCE01000009">
    <property type="protein sequence ID" value="OKH38046.1"/>
    <property type="molecule type" value="Genomic_DNA"/>
</dbReference>
<evidence type="ECO:0000259" key="1">
    <source>
        <dbReference type="Pfam" id="PF09353"/>
    </source>
</evidence>
<dbReference type="PANTHER" id="PTHR35509">
    <property type="entry name" value="DOMAIN PROTEIN, PUTATIVE (DUF1995)-RELATED"/>
    <property type="match status" value="1"/>
</dbReference>
<dbReference type="OrthoDB" id="482920at2"/>
<sequence>MVELPKTLEEAIAQAKQATLTAIADGQNRIQVEMVFPEIALQAQSIALEFLPVFDNLATFKKSEDSEEKTRPQVKVFFPDAGAAALARRDWGKDTPYKLEDIGLGRLPIQDKIAPEDDVFLLVDPSSVEVGEVEKICNAVGDRPVVLLNPHLEDAGTVGIGYTARQLRQRLFSTLFSCYYVRPLEGAAIFRCYPGLWQVWLETNGEYQLLVELPNKPVGEEIDRILMSATQPTDDNSSDAPKPKKPGIFASMQRFLRALNN</sequence>
<evidence type="ECO:0000313" key="3">
    <source>
        <dbReference type="Proteomes" id="UP000185860"/>
    </source>
</evidence>
<dbReference type="STRING" id="454136.NIES2119_10795"/>
<name>A0A1U7ILG0_9CYAN</name>
<evidence type="ECO:0000313" key="2">
    <source>
        <dbReference type="EMBL" id="OKH38046.1"/>
    </source>
</evidence>
<organism evidence="2 3">
    <name type="scientific">[Phormidium ambiguum] IAM M-71</name>
    <dbReference type="NCBI Taxonomy" id="454136"/>
    <lineage>
        <taxon>Bacteria</taxon>
        <taxon>Bacillati</taxon>
        <taxon>Cyanobacteriota</taxon>
        <taxon>Cyanophyceae</taxon>
        <taxon>Oscillatoriophycideae</taxon>
        <taxon>Aerosakkonematales</taxon>
        <taxon>Aerosakkonemataceae</taxon>
        <taxon>Floridanema</taxon>
    </lineage>
</organism>
<reference evidence="2 3" key="1">
    <citation type="submission" date="2016-11" db="EMBL/GenBank/DDBJ databases">
        <title>Draft Genome Sequences of Nine Cyanobacterial Strains from Diverse Habitats.</title>
        <authorList>
            <person name="Zhu T."/>
            <person name="Hou S."/>
            <person name="Lu X."/>
            <person name="Hess W.R."/>
        </authorList>
    </citation>
    <scope>NUCLEOTIDE SEQUENCE [LARGE SCALE GENOMIC DNA]</scope>
    <source>
        <strain evidence="2 3">IAM M-71</strain>
    </source>
</reference>
<accession>A0A1U7ILG0</accession>
<dbReference type="InterPro" id="IPR053021">
    <property type="entry name" value="Chloroplast_ADK"/>
</dbReference>